<proteinExistence type="predicted"/>
<name>A0ABN8IB87_9NEOP</name>
<evidence type="ECO:0000313" key="1">
    <source>
        <dbReference type="EMBL" id="CAH2052693.1"/>
    </source>
</evidence>
<feature type="non-terminal residue" evidence="1">
    <location>
        <position position="270"/>
    </location>
</feature>
<reference evidence="1" key="1">
    <citation type="submission" date="2022-03" db="EMBL/GenBank/DDBJ databases">
        <authorList>
            <person name="Martin H S."/>
        </authorList>
    </citation>
    <scope>NUCLEOTIDE SEQUENCE</scope>
</reference>
<gene>
    <name evidence="1" type="ORF">IPOD504_LOCUS8340</name>
</gene>
<accession>A0ABN8IB87</accession>
<keyword evidence="2" id="KW-1185">Reference proteome</keyword>
<dbReference type="EMBL" id="OW152832">
    <property type="protein sequence ID" value="CAH2052693.1"/>
    <property type="molecule type" value="Genomic_DNA"/>
</dbReference>
<protein>
    <submittedName>
        <fullName evidence="1">Uncharacterized protein</fullName>
    </submittedName>
</protein>
<organism evidence="1 2">
    <name type="scientific">Iphiclides podalirius</name>
    <name type="common">scarce swallowtail</name>
    <dbReference type="NCBI Taxonomy" id="110791"/>
    <lineage>
        <taxon>Eukaryota</taxon>
        <taxon>Metazoa</taxon>
        <taxon>Ecdysozoa</taxon>
        <taxon>Arthropoda</taxon>
        <taxon>Hexapoda</taxon>
        <taxon>Insecta</taxon>
        <taxon>Pterygota</taxon>
        <taxon>Neoptera</taxon>
        <taxon>Endopterygota</taxon>
        <taxon>Lepidoptera</taxon>
        <taxon>Glossata</taxon>
        <taxon>Ditrysia</taxon>
        <taxon>Papilionoidea</taxon>
        <taxon>Papilionidae</taxon>
        <taxon>Papilioninae</taxon>
        <taxon>Iphiclides</taxon>
    </lineage>
</organism>
<dbReference type="Proteomes" id="UP000837857">
    <property type="component" value="Chromosome 20"/>
</dbReference>
<sequence>MGRDENALGVILSACLILSSEKALPVISAFVKSLVRATLFEGIVGGRLRKCRAHASRGLDSAPRVCQRASIFPRRLPRPPYFRRSFFVPDAISGTPACAPPHGSQNALGAGSGAGWEGGGGGGRSLQLCRPVCGAIGTMTCPPSRPRYTSVPPSPCPLLPRHSVTHQLLRSVASRRPYGSNANRRPSALRCTFGGRADETRGKVHVAARPRIYFRTQRYTGALFRETRAAETASAVDEDVSHEPPKAWQREMRSRFSRTSLIRFRRDPPS</sequence>
<evidence type="ECO:0000313" key="2">
    <source>
        <dbReference type="Proteomes" id="UP000837857"/>
    </source>
</evidence>